<feature type="domain" description="F-box" evidence="1">
    <location>
        <begin position="1"/>
        <end position="48"/>
    </location>
</feature>
<comment type="caution">
    <text evidence="2">The sequence shown here is derived from an EMBL/GenBank/DDBJ whole genome shotgun (WGS) entry which is preliminary data.</text>
</comment>
<dbReference type="PANTHER" id="PTHR21503">
    <property type="entry name" value="F-BOX-CONTAINING HYPOTHETICAL PROTEIN C.ELEGANS"/>
    <property type="match status" value="1"/>
</dbReference>
<evidence type="ECO:0000259" key="1">
    <source>
        <dbReference type="PROSITE" id="PS50181"/>
    </source>
</evidence>
<evidence type="ECO:0000313" key="2">
    <source>
        <dbReference type="EMBL" id="PIC42329.1"/>
    </source>
</evidence>
<organism evidence="2 3">
    <name type="scientific">Caenorhabditis nigoni</name>
    <dbReference type="NCBI Taxonomy" id="1611254"/>
    <lineage>
        <taxon>Eukaryota</taxon>
        <taxon>Metazoa</taxon>
        <taxon>Ecdysozoa</taxon>
        <taxon>Nematoda</taxon>
        <taxon>Chromadorea</taxon>
        <taxon>Rhabditida</taxon>
        <taxon>Rhabditina</taxon>
        <taxon>Rhabditomorpha</taxon>
        <taxon>Rhabditoidea</taxon>
        <taxon>Rhabditidae</taxon>
        <taxon>Peloderinae</taxon>
        <taxon>Caenorhabditis</taxon>
    </lineage>
</organism>
<dbReference type="PANTHER" id="PTHR21503:SF8">
    <property type="entry name" value="F-BOX ASSOCIATED DOMAIN-CONTAINING PROTEIN-RELATED"/>
    <property type="match status" value="1"/>
</dbReference>
<name>A0A2G5US35_9PELO</name>
<keyword evidence="3" id="KW-1185">Reference proteome</keyword>
<dbReference type="OrthoDB" id="10663893at2759"/>
<dbReference type="Proteomes" id="UP000230233">
    <property type="component" value="Chromosome III"/>
</dbReference>
<dbReference type="PROSITE" id="PS50181">
    <property type="entry name" value="FBOX"/>
    <property type="match status" value="1"/>
</dbReference>
<dbReference type="AlphaFoldDB" id="A0A2G5US35"/>
<gene>
    <name evidence="2" type="primary">Cnig_chr_III.g9445</name>
    <name evidence="2" type="ORF">B9Z55_009445</name>
</gene>
<protein>
    <recommendedName>
        <fullName evidence="1">F-box domain-containing protein</fullName>
    </recommendedName>
</protein>
<proteinExistence type="predicted"/>
<dbReference type="Pfam" id="PF00646">
    <property type="entry name" value="F-box"/>
    <property type="match status" value="1"/>
</dbReference>
<dbReference type="EMBL" id="PDUG01000003">
    <property type="protein sequence ID" value="PIC42329.1"/>
    <property type="molecule type" value="Genomic_DNA"/>
</dbReference>
<dbReference type="InterPro" id="IPR001810">
    <property type="entry name" value="F-box_dom"/>
</dbReference>
<reference evidence="3" key="1">
    <citation type="submission" date="2017-10" db="EMBL/GenBank/DDBJ databases">
        <title>Rapid genome shrinkage in a self-fertile nematode reveals novel sperm competition proteins.</title>
        <authorList>
            <person name="Yin D."/>
            <person name="Schwarz E.M."/>
            <person name="Thomas C.G."/>
            <person name="Felde R.L."/>
            <person name="Korf I.F."/>
            <person name="Cutter A.D."/>
            <person name="Schartner C.M."/>
            <person name="Ralston E.J."/>
            <person name="Meyer B.J."/>
            <person name="Haag E.S."/>
        </authorList>
    </citation>
    <scope>NUCLEOTIDE SEQUENCE [LARGE SCALE GENOMIC DNA]</scope>
    <source>
        <strain evidence="3">JU1422</strain>
    </source>
</reference>
<sequence length="364" mass="42866">MILSKYPFVVQKEILHNMKYSDLFMLSFVSKDLNELIKSCHKKTFKSIRSIEYVNDRAKNTCAVYIFDGRKPKNSEKPSKLDDDMIVRLVEQDDSKSGSFQFNFRVSDDYKYPVVFYDHSDKECVFQSIHNHFLDLFGNSIEYTWKESLWMESQGFSTPVIPNLKNVSLRVAMDLDELVGDFSELEDFFSSSSVFKTIHLAVRRDMESLNPESKFYQAESIRIRMHLVDGPDFLRHFRGRHIGLDCRRYEESNLLDFVNRWKSGEAFQNLEYAQIKIMNDNQFLNRILEEIGANFIDANRQPPTYTVLHNLSWPDRNVTEFELTSHTYVVRATDNRVASVQIVDHKLIFGVWNKTEEEFLKMVE</sequence>
<accession>A0A2G5US35</accession>
<evidence type="ECO:0000313" key="3">
    <source>
        <dbReference type="Proteomes" id="UP000230233"/>
    </source>
</evidence>